<keyword evidence="3" id="KW-1185">Reference proteome</keyword>
<name>A0A4D6L2Z3_VIGUN</name>
<gene>
    <name evidence="2" type="ORF">DEO72_LG2g3189</name>
</gene>
<protein>
    <submittedName>
        <fullName evidence="2">Uncharacterized protein</fullName>
    </submittedName>
</protein>
<proteinExistence type="predicted"/>
<dbReference type="EMBL" id="CP039346">
    <property type="protein sequence ID" value="QCD82848.1"/>
    <property type="molecule type" value="Genomic_DNA"/>
</dbReference>
<reference evidence="2 3" key="1">
    <citation type="submission" date="2019-04" db="EMBL/GenBank/DDBJ databases">
        <title>An improved genome assembly and genetic linkage map for asparagus bean, Vigna unguiculata ssp. sesquipedialis.</title>
        <authorList>
            <person name="Xia Q."/>
            <person name="Zhang R."/>
            <person name="Dong Y."/>
        </authorList>
    </citation>
    <scope>NUCLEOTIDE SEQUENCE [LARGE SCALE GENOMIC DNA]</scope>
    <source>
        <tissue evidence="2">Leaf</tissue>
    </source>
</reference>
<feature type="coiled-coil region" evidence="1">
    <location>
        <begin position="128"/>
        <end position="155"/>
    </location>
</feature>
<sequence>MENIGKYNWGTLVYEYLVCSLCSASLALQNEPNQFEFYVVGCAYLLELWSFDHLIVCHSTFKCKMNLFPRLLYWMNVSVGDKVMKTAFDYDMAIVDVAASKEELDHAIVREAFEQFGTAYKTQDVKDKEEVERLLQHHEVEIVDLEQSMSALDDLVAKWKGERPKDEVPDEVGDDVFDDDDMVNEQSIEPPDDVMGVEKDDDAQHSNMYDRMKAQPRRRFKSVAIKHHFLFMEIRSSNH</sequence>
<keyword evidence="1" id="KW-0175">Coiled coil</keyword>
<dbReference type="AlphaFoldDB" id="A0A4D6L2Z3"/>
<evidence type="ECO:0000313" key="3">
    <source>
        <dbReference type="Proteomes" id="UP000501690"/>
    </source>
</evidence>
<dbReference type="Proteomes" id="UP000501690">
    <property type="component" value="Linkage Group LG2"/>
</dbReference>
<evidence type="ECO:0000313" key="2">
    <source>
        <dbReference type="EMBL" id="QCD82848.1"/>
    </source>
</evidence>
<accession>A0A4D6L2Z3</accession>
<organism evidence="2 3">
    <name type="scientific">Vigna unguiculata</name>
    <name type="common">Cowpea</name>
    <dbReference type="NCBI Taxonomy" id="3917"/>
    <lineage>
        <taxon>Eukaryota</taxon>
        <taxon>Viridiplantae</taxon>
        <taxon>Streptophyta</taxon>
        <taxon>Embryophyta</taxon>
        <taxon>Tracheophyta</taxon>
        <taxon>Spermatophyta</taxon>
        <taxon>Magnoliopsida</taxon>
        <taxon>eudicotyledons</taxon>
        <taxon>Gunneridae</taxon>
        <taxon>Pentapetalae</taxon>
        <taxon>rosids</taxon>
        <taxon>fabids</taxon>
        <taxon>Fabales</taxon>
        <taxon>Fabaceae</taxon>
        <taxon>Papilionoideae</taxon>
        <taxon>50 kb inversion clade</taxon>
        <taxon>NPAAA clade</taxon>
        <taxon>indigoferoid/millettioid clade</taxon>
        <taxon>Phaseoleae</taxon>
        <taxon>Vigna</taxon>
    </lineage>
</organism>
<evidence type="ECO:0000256" key="1">
    <source>
        <dbReference type="SAM" id="Coils"/>
    </source>
</evidence>